<name>F5XLZ3_MICPN</name>
<accession>F5XLZ3</accession>
<organism evidence="1 2">
    <name type="scientific">Microlunatus phosphovorus (strain ATCC 700054 / DSM 10555 / JCM 9379 / NBRC 101784 / NCIMB 13414 / VKM Ac-1990 / NM-1)</name>
    <dbReference type="NCBI Taxonomy" id="1032480"/>
    <lineage>
        <taxon>Bacteria</taxon>
        <taxon>Bacillati</taxon>
        <taxon>Actinomycetota</taxon>
        <taxon>Actinomycetes</taxon>
        <taxon>Propionibacteriales</taxon>
        <taxon>Propionibacteriaceae</taxon>
        <taxon>Microlunatus</taxon>
    </lineage>
</organism>
<dbReference type="HOGENOM" id="CLU_2862824_0_0_11"/>
<evidence type="ECO:0000313" key="2">
    <source>
        <dbReference type="Proteomes" id="UP000007947"/>
    </source>
</evidence>
<reference evidence="1 2" key="1">
    <citation type="submission" date="2011-05" db="EMBL/GenBank/DDBJ databases">
        <title>Whole genome sequence of Microlunatus phosphovorus NM-1.</title>
        <authorList>
            <person name="Hosoyama A."/>
            <person name="Sasaki K."/>
            <person name="Harada T."/>
            <person name="Igarashi R."/>
            <person name="Kawakoshi A."/>
            <person name="Sasagawa M."/>
            <person name="Fukada J."/>
            <person name="Nakamura S."/>
            <person name="Katano Y."/>
            <person name="Hanada S."/>
            <person name="Kamagata Y."/>
            <person name="Nakamura N."/>
            <person name="Yamazaki S."/>
            <person name="Fujita N."/>
        </authorList>
    </citation>
    <scope>NUCLEOTIDE SEQUENCE [LARGE SCALE GENOMIC DNA]</scope>
    <source>
        <strain evidence="2">ATCC 700054 / DSM 10555 / JCM 9379 / NBRC 101784 / NCIMB 13414 / VKM Ac-1990 / NM-1</strain>
    </source>
</reference>
<proteinExistence type="predicted"/>
<dbReference type="Proteomes" id="UP000007947">
    <property type="component" value="Chromosome"/>
</dbReference>
<dbReference type="KEGG" id="mph:MLP_08580"/>
<protein>
    <submittedName>
        <fullName evidence="1">Uncharacterized protein</fullName>
    </submittedName>
</protein>
<keyword evidence="2" id="KW-1185">Reference proteome</keyword>
<dbReference type="AlphaFoldDB" id="F5XLZ3"/>
<dbReference type="STRING" id="1032480.MLP_08580"/>
<gene>
    <name evidence="1" type="ordered locus">MLP_08580</name>
</gene>
<dbReference type="EMBL" id="AP012204">
    <property type="protein sequence ID" value="BAK33872.1"/>
    <property type="molecule type" value="Genomic_DNA"/>
</dbReference>
<evidence type="ECO:0000313" key="1">
    <source>
        <dbReference type="EMBL" id="BAK33872.1"/>
    </source>
</evidence>
<sequence length="64" mass="7403">MGARRFRLTAINVDQHPAQIKRPSGHDESSRLNADRDCRVHPRQIGCVRDSYQPKQQFETEADL</sequence>